<dbReference type="Pfam" id="PF01077">
    <property type="entry name" value="NIR_SIR"/>
    <property type="match status" value="1"/>
</dbReference>
<reference evidence="9" key="1">
    <citation type="journal article" date="2023" name="Int. J. Syst. Evol. Microbiol.">
        <title>Methylocystis iwaonis sp. nov., a type II methane-oxidizing bacterium from surface soil of a rice paddy field in Japan, and emended description of the genus Methylocystis (ex Whittenbury et al. 1970) Bowman et al. 1993.</title>
        <authorList>
            <person name="Kaise H."/>
            <person name="Sawadogo J.B."/>
            <person name="Alam M.S."/>
            <person name="Ueno C."/>
            <person name="Dianou D."/>
            <person name="Shinjo R."/>
            <person name="Asakawa S."/>
        </authorList>
    </citation>
    <scope>NUCLEOTIDE SEQUENCE</scope>
    <source>
        <strain evidence="9">LMG27198</strain>
    </source>
</reference>
<dbReference type="InterPro" id="IPR051329">
    <property type="entry name" value="NIR_SIR_4Fe-4S"/>
</dbReference>
<dbReference type="NCBIfam" id="TIGR02435">
    <property type="entry name" value="CobG"/>
    <property type="match status" value="1"/>
</dbReference>
<evidence type="ECO:0000313" key="9">
    <source>
        <dbReference type="EMBL" id="GLI93812.1"/>
    </source>
</evidence>
<keyword evidence="4" id="KW-0560">Oxidoreductase</keyword>
<dbReference type="GO" id="GO:0016491">
    <property type="term" value="F:oxidoreductase activity"/>
    <property type="evidence" value="ECO:0007669"/>
    <property type="project" value="UniProtKB-KW"/>
</dbReference>
<dbReference type="InterPro" id="IPR036136">
    <property type="entry name" value="Nit/Sulf_reduc_fer-like_dom_sf"/>
</dbReference>
<feature type="domain" description="Nitrite/Sulfite reductase ferredoxin-like" evidence="8">
    <location>
        <begin position="245"/>
        <end position="306"/>
    </location>
</feature>
<dbReference type="GO" id="GO:0051539">
    <property type="term" value="F:4 iron, 4 sulfur cluster binding"/>
    <property type="evidence" value="ECO:0007669"/>
    <property type="project" value="UniProtKB-KW"/>
</dbReference>
<protein>
    <submittedName>
        <fullName evidence="9">Precorrin-3B synthase</fullName>
    </submittedName>
</protein>
<evidence type="ECO:0000259" key="8">
    <source>
        <dbReference type="Pfam" id="PF03460"/>
    </source>
</evidence>
<feature type="domain" description="Nitrite/sulphite reductase 4Fe-4S" evidence="7">
    <location>
        <begin position="92"/>
        <end position="223"/>
    </location>
</feature>
<evidence type="ECO:0000256" key="6">
    <source>
        <dbReference type="ARBA" id="ARBA00023014"/>
    </source>
</evidence>
<keyword evidence="6" id="KW-0411">Iron-sulfur</keyword>
<proteinExistence type="predicted"/>
<evidence type="ECO:0000256" key="5">
    <source>
        <dbReference type="ARBA" id="ARBA00023004"/>
    </source>
</evidence>
<dbReference type="EMBL" id="BSEC01000001">
    <property type="protein sequence ID" value="GLI93812.1"/>
    <property type="molecule type" value="Genomic_DNA"/>
</dbReference>
<dbReference type="Pfam" id="PF03460">
    <property type="entry name" value="NIR_SIR_ferr"/>
    <property type="match status" value="2"/>
</dbReference>
<dbReference type="InterPro" id="IPR006067">
    <property type="entry name" value="NO2/SO3_Rdtase_4Fe4S_dom"/>
</dbReference>
<dbReference type="InterPro" id="IPR005117">
    <property type="entry name" value="NiRdtase/SiRdtase_haem-b_fer"/>
</dbReference>
<dbReference type="InterPro" id="IPR012798">
    <property type="entry name" value="Cbl_synth_CobG-like"/>
</dbReference>
<sequence>MHAPEIKGWCPGAFAPMQSNDGLLMRAKLVGSRLTSAQLAAIVAISEDCGNGLVDLSQRAQLQLRGVTAQTLPDALRRLDAAGLLPRDAEAERVTNIIASPLAGLEPAAAVDANALARELAEALQADVALRALPAKFLFAIDDGGALPLGDVEADIRIDAAGESVAVRVAGGAGVILTRAAEAVSTVLKLARAFVALRDGAFDQRRMRRLVAAVGRDRLLRQAGLVASDAAPRAETRARLFLGARQAGEIFFAGVAAPSGRWRGAELVRLAALAQSHGLSELRVTPWRAFLLPAATLTAAREMTNAARALGLIVSHDDPRRAVVACPGAPECPQAQGETRPHLARLAPLAQKLAGEDGVGLHLSGCAKGCARPGSAAVTLIAHDGLYDLVDNGRAGDAPQLTRLSLDAVESALALRVKGKLCPTP</sequence>
<dbReference type="GO" id="GO:0046872">
    <property type="term" value="F:metal ion binding"/>
    <property type="evidence" value="ECO:0007669"/>
    <property type="project" value="UniProtKB-KW"/>
</dbReference>
<keyword evidence="2" id="KW-0349">Heme</keyword>
<evidence type="ECO:0000259" key="7">
    <source>
        <dbReference type="Pfam" id="PF01077"/>
    </source>
</evidence>
<accession>A0A9W6GVJ9</accession>
<name>A0A9W6GVJ9_9HYPH</name>
<evidence type="ECO:0000256" key="1">
    <source>
        <dbReference type="ARBA" id="ARBA00022485"/>
    </source>
</evidence>
<dbReference type="SUPFAM" id="SSF56014">
    <property type="entry name" value="Nitrite and sulphite reductase 4Fe-4S domain-like"/>
    <property type="match status" value="2"/>
</dbReference>
<gene>
    <name evidence="9" type="ORF">LMG27198_28040</name>
</gene>
<dbReference type="Gene3D" id="3.30.413.10">
    <property type="entry name" value="Sulfite Reductase Hemoprotein, domain 1"/>
    <property type="match status" value="2"/>
</dbReference>
<dbReference type="AlphaFoldDB" id="A0A9W6GVJ9"/>
<dbReference type="RefSeq" id="WP_281803841.1">
    <property type="nucleotide sequence ID" value="NZ_BSEC01000001.1"/>
</dbReference>
<feature type="domain" description="Nitrite/Sulfite reductase ferredoxin-like" evidence="8">
    <location>
        <begin position="17"/>
        <end position="81"/>
    </location>
</feature>
<dbReference type="PANTHER" id="PTHR32439:SF9">
    <property type="entry name" value="BLR3264 PROTEIN"/>
    <property type="match status" value="1"/>
</dbReference>
<organism evidence="9 10">
    <name type="scientific">Methylocystis echinoides</name>
    <dbReference type="NCBI Taxonomy" id="29468"/>
    <lineage>
        <taxon>Bacteria</taxon>
        <taxon>Pseudomonadati</taxon>
        <taxon>Pseudomonadota</taxon>
        <taxon>Alphaproteobacteria</taxon>
        <taxon>Hyphomicrobiales</taxon>
        <taxon>Methylocystaceae</taxon>
        <taxon>Methylocystis</taxon>
    </lineage>
</organism>
<dbReference type="InterPro" id="IPR045854">
    <property type="entry name" value="NO2/SO3_Rdtase_4Fe4S_sf"/>
</dbReference>
<evidence type="ECO:0000313" key="10">
    <source>
        <dbReference type="Proteomes" id="UP001144323"/>
    </source>
</evidence>
<comment type="caution">
    <text evidence="9">The sequence shown here is derived from an EMBL/GenBank/DDBJ whole genome shotgun (WGS) entry which is preliminary data.</text>
</comment>
<keyword evidence="5" id="KW-0408">Iron</keyword>
<keyword evidence="1" id="KW-0004">4Fe-4S</keyword>
<dbReference type="PANTHER" id="PTHR32439">
    <property type="entry name" value="FERREDOXIN--NITRITE REDUCTASE, CHLOROPLASTIC"/>
    <property type="match status" value="1"/>
</dbReference>
<keyword evidence="10" id="KW-1185">Reference proteome</keyword>
<keyword evidence="3" id="KW-0479">Metal-binding</keyword>
<dbReference type="SUPFAM" id="SSF55124">
    <property type="entry name" value="Nitrite/Sulfite reductase N-terminal domain-like"/>
    <property type="match status" value="2"/>
</dbReference>
<evidence type="ECO:0000256" key="4">
    <source>
        <dbReference type="ARBA" id="ARBA00023002"/>
    </source>
</evidence>
<dbReference type="Gene3D" id="3.90.480.10">
    <property type="entry name" value="Sulfite Reductase Hemoprotein,Domain 2"/>
    <property type="match status" value="1"/>
</dbReference>
<evidence type="ECO:0000256" key="2">
    <source>
        <dbReference type="ARBA" id="ARBA00022617"/>
    </source>
</evidence>
<evidence type="ECO:0000256" key="3">
    <source>
        <dbReference type="ARBA" id="ARBA00022723"/>
    </source>
</evidence>
<dbReference type="Proteomes" id="UP001144323">
    <property type="component" value="Unassembled WGS sequence"/>
</dbReference>